<dbReference type="Proteomes" id="UP000001930">
    <property type="component" value="Chromosome I"/>
</dbReference>
<evidence type="ECO:0000313" key="1">
    <source>
        <dbReference type="EMBL" id="ABC39532.1"/>
    </source>
</evidence>
<reference evidence="1 2" key="1">
    <citation type="journal article" date="2005" name="BMC Genomics">
        <title>Bacterial genome adaptation to niches: divergence of the potential virulence genes in three Burkholderia species of different survival strategies.</title>
        <authorList>
            <person name="Kim H.S."/>
            <person name="Schell M.A."/>
            <person name="Yu Y."/>
            <person name="Ulrich R.L."/>
            <person name="Sarria S.H."/>
            <person name="Nierman W.C."/>
            <person name="DeShazer D."/>
        </authorList>
    </citation>
    <scope>NUCLEOTIDE SEQUENCE [LARGE SCALE GENOMIC DNA]</scope>
    <source>
        <strain evidence="2">ATCC 700388 / DSM 13276 / CCUG 48851 / CIP 106301 / E264</strain>
    </source>
</reference>
<evidence type="ECO:0000313" key="2">
    <source>
        <dbReference type="Proteomes" id="UP000001930"/>
    </source>
</evidence>
<dbReference type="KEGG" id="bte:BTH_I2303"/>
<gene>
    <name evidence="1" type="ordered locus">BTH_I2303</name>
</gene>
<name>Q2SW75_BURTA</name>
<protein>
    <submittedName>
        <fullName evidence="1">Polyhydroxybutyrate depolymerase</fullName>
    </submittedName>
</protein>
<keyword evidence="2" id="KW-1185">Reference proteome</keyword>
<dbReference type="EMBL" id="CP000086">
    <property type="protein sequence ID" value="ABC39532.1"/>
    <property type="molecule type" value="Genomic_DNA"/>
</dbReference>
<accession>Q2SW75</accession>
<dbReference type="GeneID" id="45122021"/>
<sequence>MQMRHAAARAMLAAARAMLAAALTITLAAAPASAPASPPLPALRADANRVSVSGLSSGAYMALQYQVAYSASVIGVGVIAGGPYYCAAGSLANTDLCRGLVPNMVPDSGRLVGAAQGFAARGQIDPLANLQRAKVYLFSGTKDTVVRQSAVDAAWSFFWLAGVPVSSIVYVADIPAGHAFVTPSAGNACDANAAPYISHCTVGQSGYDQAGALLEAIYGPLSPPAAKPAGRAIAFDQREFAPASSGLAADGYAYVPRACDANAGCKVHVVFHGCLQSAAVVRDMTTYDNWADANGIVVLYPQVAKTTTPNDPQGCWDWFAYTGQNYAWKSGAQMRAVRAMIERVTSAP</sequence>
<proteinExistence type="predicted"/>
<dbReference type="HOGENOM" id="CLU_042524_0_0_4"/>
<dbReference type="Gene3D" id="3.40.50.1820">
    <property type="entry name" value="alpha/beta hydrolase"/>
    <property type="match status" value="2"/>
</dbReference>
<organism evidence="1 2">
    <name type="scientific">Burkholderia thailandensis (strain ATCC 700388 / DSM 13276 / CCUG 48851 / CIP 106301 / E264)</name>
    <dbReference type="NCBI Taxonomy" id="271848"/>
    <lineage>
        <taxon>Bacteria</taxon>
        <taxon>Pseudomonadati</taxon>
        <taxon>Pseudomonadota</taxon>
        <taxon>Betaproteobacteria</taxon>
        <taxon>Burkholderiales</taxon>
        <taxon>Burkholderiaceae</taxon>
        <taxon>Burkholderia</taxon>
        <taxon>pseudomallei group</taxon>
    </lineage>
</organism>
<dbReference type="RefSeq" id="WP_009890965.1">
    <property type="nucleotide sequence ID" value="NC_007651.1"/>
</dbReference>
<dbReference type="PANTHER" id="PTHR42972:SF8">
    <property type="entry name" value="POLYHYDROXYBUTYRATE DEPOLYMERASE"/>
    <property type="match status" value="1"/>
</dbReference>
<dbReference type="AlphaFoldDB" id="Q2SW75"/>
<dbReference type="SUPFAM" id="SSF53474">
    <property type="entry name" value="alpha/beta-Hydrolases"/>
    <property type="match status" value="1"/>
</dbReference>
<dbReference type="InterPro" id="IPR029058">
    <property type="entry name" value="AB_hydrolase_fold"/>
</dbReference>
<dbReference type="PANTHER" id="PTHR42972">
    <property type="entry name" value="TOL-PAL SYSTEM PROTEIN TOLB"/>
    <property type="match status" value="1"/>
</dbReference>